<dbReference type="EMBL" id="NJES01000013">
    <property type="protein sequence ID" value="PHH80577.1"/>
    <property type="molecule type" value="Genomic_DNA"/>
</dbReference>
<gene>
    <name evidence="1" type="ORF">CDD80_836</name>
</gene>
<comment type="caution">
    <text evidence="1">The sequence shown here is derived from an EMBL/GenBank/DDBJ whole genome shotgun (WGS) entry which is preliminary data.</text>
</comment>
<dbReference type="Proteomes" id="UP000226431">
    <property type="component" value="Unassembled WGS sequence"/>
</dbReference>
<organism evidence="1 2">
    <name type="scientific">Ophiocordyceps camponoti-rufipedis</name>
    <dbReference type="NCBI Taxonomy" id="2004952"/>
    <lineage>
        <taxon>Eukaryota</taxon>
        <taxon>Fungi</taxon>
        <taxon>Dikarya</taxon>
        <taxon>Ascomycota</taxon>
        <taxon>Pezizomycotina</taxon>
        <taxon>Sordariomycetes</taxon>
        <taxon>Hypocreomycetidae</taxon>
        <taxon>Hypocreales</taxon>
        <taxon>Ophiocordycipitaceae</taxon>
        <taxon>Ophiocordyceps</taxon>
    </lineage>
</organism>
<sequence length="421" mass="47814">MVENNVLTSPVVPEEPGMLQAAFDNLAESQTCIELLNRTHELWCGKTCPRDISCTFLHYPRVKPPATSSEQVRSRYNKDTAHLYNAMSSDNYCAKTPQIHQVNFWPLLENALNKADQARARGGSLPVDYTDWTKKKDNSAGQTIRYTCRDVLQWLGCWVGEDYASSNIALRYTAFAGITDDICIPPLDLVNDRFRLYGQSCRSLVKEMVEDNWGRDGIHVLASLIRQYLTQYIEKLEDHDPSRGIGTHDQLNDSSGVWDSAIFRMHTGNTYGVLIIVARLHGTGLLRNEWLLDSSVCNLISLDICKSALGIYNLDDFAPTAIRGEPNADKRVHPERNGKYHSLFLDLIDDLVCSGAPESLVNYARSGFVYMQLGHRYAERKRGSRMPITPCMEEELRRHFGTEPADAEVEEIYRQRKMERA</sequence>
<reference evidence="1 2" key="1">
    <citation type="submission" date="2017-06" db="EMBL/GenBank/DDBJ databases">
        <title>Ant-infecting Ophiocordyceps genomes reveal a high diversity of potential behavioral manipulation genes and a possible major role for enterotoxins.</title>
        <authorList>
            <person name="De Bekker C."/>
            <person name="Evans H.C."/>
            <person name="Brachmann A."/>
            <person name="Hughes D.P."/>
        </authorList>
    </citation>
    <scope>NUCLEOTIDE SEQUENCE [LARGE SCALE GENOMIC DNA]</scope>
    <source>
        <strain evidence="1 2">Map16</strain>
    </source>
</reference>
<dbReference type="AlphaFoldDB" id="A0A2C5ZHS3"/>
<protein>
    <submittedName>
        <fullName evidence="1">Uncharacterized protein</fullName>
    </submittedName>
</protein>
<name>A0A2C5ZHS3_9HYPO</name>
<keyword evidence="2" id="KW-1185">Reference proteome</keyword>
<proteinExistence type="predicted"/>
<accession>A0A2C5ZHS3</accession>
<evidence type="ECO:0000313" key="1">
    <source>
        <dbReference type="EMBL" id="PHH80577.1"/>
    </source>
</evidence>
<evidence type="ECO:0000313" key="2">
    <source>
        <dbReference type="Proteomes" id="UP000226431"/>
    </source>
</evidence>
<dbReference type="OrthoDB" id="4658148at2759"/>